<organism evidence="2">
    <name type="scientific">Clostridioides difficile</name>
    <name type="common">Peptoclostridium difficile</name>
    <dbReference type="NCBI Taxonomy" id="1496"/>
    <lineage>
        <taxon>Bacteria</taxon>
        <taxon>Bacillati</taxon>
        <taxon>Bacillota</taxon>
        <taxon>Clostridia</taxon>
        <taxon>Peptostreptococcales</taxon>
        <taxon>Peptostreptococcaceae</taxon>
        <taxon>Clostridioides</taxon>
    </lineage>
</organism>
<reference evidence="3" key="2">
    <citation type="journal article" date="2018" name="Genome Biol.">
        <title>SKESA: strategic k-mer extension for scrupulous assemblies.</title>
        <authorList>
            <person name="Souvorov A."/>
            <person name="Agarwala R."/>
            <person name="Lipman D.J."/>
        </authorList>
    </citation>
    <scope>NUCLEOTIDE SEQUENCE</scope>
    <source>
        <strain evidence="3">Clostridioides</strain>
    </source>
</reference>
<feature type="transmembrane region" description="Helical" evidence="1">
    <location>
        <begin position="64"/>
        <end position="89"/>
    </location>
</feature>
<evidence type="ECO:0000313" key="3">
    <source>
        <dbReference type="EMBL" id="HBH2622029.1"/>
    </source>
</evidence>
<dbReference type="RefSeq" id="WP_021379429.1">
    <property type="nucleotide sequence ID" value="NZ_BIRD01000087.1"/>
</dbReference>
<proteinExistence type="predicted"/>
<reference evidence="2" key="1">
    <citation type="submission" date="2014-07" db="EMBL/GenBank/DDBJ databases">
        <authorList>
            <person name="Monot Marc"/>
        </authorList>
    </citation>
    <scope>NUCLEOTIDE SEQUENCE</scope>
</reference>
<dbReference type="Proteomes" id="UP000879542">
    <property type="component" value="Unassembled WGS sequence"/>
</dbReference>
<feature type="transmembrane region" description="Helical" evidence="1">
    <location>
        <begin position="21"/>
        <end position="44"/>
    </location>
</feature>
<protein>
    <submittedName>
        <fullName evidence="2">Uncharacterized protein</fullName>
    </submittedName>
</protein>
<reference evidence="3" key="3">
    <citation type="submission" date="2021-06" db="EMBL/GenBank/DDBJ databases">
        <authorList>
            <consortium name="NCBI Pathogen Detection Project"/>
        </authorList>
    </citation>
    <scope>NUCLEOTIDE SEQUENCE</scope>
    <source>
        <strain evidence="3">Clostridioides</strain>
    </source>
</reference>
<dbReference type="EMBL" id="DAEQIJ010000034">
    <property type="protein sequence ID" value="HBH2622029.1"/>
    <property type="molecule type" value="Genomic_DNA"/>
</dbReference>
<keyword evidence="1" id="KW-1133">Transmembrane helix</keyword>
<gene>
    <name evidence="2" type="ORF">BN1096_400008</name>
    <name evidence="3" type="ORF">KRQ00_003851</name>
</gene>
<dbReference type="AlphaFoldDB" id="A0A069A5S1"/>
<keyword evidence="1" id="KW-0812">Transmembrane</keyword>
<sequence length="90" mass="9967">MFKKKYIKKPSKISVRNIIAFIITVIGIALGVFIGINIIMAHVLGIANMVDNNTFTCVRLVYNLVGVISGYLIGKAIYLIASLISYIIYE</sequence>
<evidence type="ECO:0000256" key="1">
    <source>
        <dbReference type="SAM" id="Phobius"/>
    </source>
</evidence>
<accession>A0A069A5S1</accession>
<evidence type="ECO:0000313" key="2">
    <source>
        <dbReference type="EMBL" id="CDS84733.1"/>
    </source>
</evidence>
<keyword evidence="1" id="KW-0472">Membrane</keyword>
<dbReference type="EMBL" id="LK932492">
    <property type="protein sequence ID" value="CDS84733.1"/>
    <property type="molecule type" value="Genomic_DNA"/>
</dbReference>
<name>A0A069A5S1_CLODI</name>